<dbReference type="Gene3D" id="3.10.450.50">
    <property type="match status" value="1"/>
</dbReference>
<keyword evidence="2" id="KW-0732">Signal</keyword>
<dbReference type="Proteomes" id="UP000198901">
    <property type="component" value="Unassembled WGS sequence"/>
</dbReference>
<keyword evidence="4" id="KW-1185">Reference proteome</keyword>
<gene>
    <name evidence="3" type="ORF">SAMN04488090_3244</name>
</gene>
<sequence>MKTFLPLLAMVLLGFSARAQSEDEQIKATLQNYLDGGADGDTARLNRAFYPLANLRSLKDGRVTNTPVREFIAKVPKGGAKWTGKIVSYNYLGAAGSAVLEMELDNFKFVDFLSLMKIGADWKIVSRVFTRAEKDQTISSFGGGKPAATAKKGAAKPKPKSDDGWN</sequence>
<feature type="region of interest" description="Disordered" evidence="1">
    <location>
        <begin position="137"/>
        <end position="166"/>
    </location>
</feature>
<dbReference type="SUPFAM" id="SSF54427">
    <property type="entry name" value="NTF2-like"/>
    <property type="match status" value="1"/>
</dbReference>
<proteinExistence type="predicted"/>
<dbReference type="InterPro" id="IPR039437">
    <property type="entry name" value="FrzH/put_lumazine-bd"/>
</dbReference>
<protein>
    <submittedName>
        <fullName evidence="3">Putative lumazine-binding</fullName>
    </submittedName>
</protein>
<dbReference type="STRING" id="563176.SAMN04488090_3244"/>
<dbReference type="AlphaFoldDB" id="A0A1G9SPA3"/>
<evidence type="ECO:0000313" key="4">
    <source>
        <dbReference type="Proteomes" id="UP000198901"/>
    </source>
</evidence>
<accession>A0A1G9SPA3</accession>
<evidence type="ECO:0000256" key="1">
    <source>
        <dbReference type="SAM" id="MobiDB-lite"/>
    </source>
</evidence>
<name>A0A1G9SPA3_9BACT</name>
<organism evidence="3 4">
    <name type="scientific">Siphonobacter aquaeclarae</name>
    <dbReference type="NCBI Taxonomy" id="563176"/>
    <lineage>
        <taxon>Bacteria</taxon>
        <taxon>Pseudomonadati</taxon>
        <taxon>Bacteroidota</taxon>
        <taxon>Cytophagia</taxon>
        <taxon>Cytophagales</taxon>
        <taxon>Cytophagaceae</taxon>
        <taxon>Siphonobacter</taxon>
    </lineage>
</organism>
<dbReference type="Pfam" id="PF12893">
    <property type="entry name" value="Lumazine_bd_2"/>
    <property type="match status" value="1"/>
</dbReference>
<feature type="chain" id="PRO_5011461447" evidence="2">
    <location>
        <begin position="22"/>
        <end position="166"/>
    </location>
</feature>
<dbReference type="EMBL" id="FNGS01000006">
    <property type="protein sequence ID" value="SDM37266.1"/>
    <property type="molecule type" value="Genomic_DNA"/>
</dbReference>
<reference evidence="3 4" key="1">
    <citation type="submission" date="2016-10" db="EMBL/GenBank/DDBJ databases">
        <authorList>
            <person name="de Groot N.N."/>
        </authorList>
    </citation>
    <scope>NUCLEOTIDE SEQUENCE [LARGE SCALE GENOMIC DNA]</scope>
    <source>
        <strain evidence="3 4">DSM 21668</strain>
    </source>
</reference>
<feature type="signal peptide" evidence="2">
    <location>
        <begin position="1"/>
        <end position="21"/>
    </location>
</feature>
<evidence type="ECO:0000313" key="3">
    <source>
        <dbReference type="EMBL" id="SDM37266.1"/>
    </source>
</evidence>
<dbReference type="InterPro" id="IPR032710">
    <property type="entry name" value="NTF2-like_dom_sf"/>
</dbReference>
<evidence type="ECO:0000256" key="2">
    <source>
        <dbReference type="SAM" id="SignalP"/>
    </source>
</evidence>
<dbReference type="RefSeq" id="WP_176785577.1">
    <property type="nucleotide sequence ID" value="NZ_FNGS01000006.1"/>
</dbReference>